<organism evidence="1 2">
    <name type="scientific">Gordonia terrae</name>
    <dbReference type="NCBI Taxonomy" id="2055"/>
    <lineage>
        <taxon>Bacteria</taxon>
        <taxon>Bacillati</taxon>
        <taxon>Actinomycetota</taxon>
        <taxon>Actinomycetes</taxon>
        <taxon>Mycobacteriales</taxon>
        <taxon>Gordoniaceae</taxon>
        <taxon>Gordonia</taxon>
    </lineage>
</organism>
<evidence type="ECO:0000313" key="1">
    <source>
        <dbReference type="EMBL" id="PKZ64553.1"/>
    </source>
</evidence>
<dbReference type="EMBL" id="PKJC01000012">
    <property type="protein sequence ID" value="PKZ64553.1"/>
    <property type="molecule type" value="Genomic_DNA"/>
</dbReference>
<evidence type="ECO:0000313" key="2">
    <source>
        <dbReference type="Proteomes" id="UP000234662"/>
    </source>
</evidence>
<proteinExistence type="predicted"/>
<gene>
    <name evidence="1" type="ORF">CYJ73_15430</name>
</gene>
<dbReference type="Proteomes" id="UP000234662">
    <property type="component" value="Unassembled WGS sequence"/>
</dbReference>
<dbReference type="AlphaFoldDB" id="A0A2I1R615"/>
<protein>
    <submittedName>
        <fullName evidence="1">Uncharacterized protein</fullName>
    </submittedName>
</protein>
<sequence length="95" mass="10289">MNDLGDGVLRDRNSLGVQIGGDARGTVDASRGLPVRQNLHFQIAAPQLSRRRFGTASLPICPCIASGPRNTAKCNDFRDIIVGALRGDEFETTHR</sequence>
<reference evidence="1 2" key="1">
    <citation type="submission" date="2017-12" db="EMBL/GenBank/DDBJ databases">
        <title>Phylogenetic diversity of female urinary microbiome.</title>
        <authorList>
            <person name="Thomas-White K."/>
            <person name="Wolfe A.J."/>
        </authorList>
    </citation>
    <scope>NUCLEOTIDE SEQUENCE [LARGE SCALE GENOMIC DNA]</scope>
    <source>
        <strain evidence="1 2">UMB0777</strain>
    </source>
</reference>
<name>A0A2I1R615_9ACTN</name>
<comment type="caution">
    <text evidence="1">The sequence shown here is derived from an EMBL/GenBank/DDBJ whole genome shotgun (WGS) entry which is preliminary data.</text>
</comment>
<accession>A0A2I1R615</accession>